<dbReference type="InterPro" id="IPR013785">
    <property type="entry name" value="Aldolase_TIM"/>
</dbReference>
<proteinExistence type="inferred from homology"/>
<evidence type="ECO:0000256" key="6">
    <source>
        <dbReference type="ARBA" id="ARBA00022729"/>
    </source>
</evidence>
<evidence type="ECO:0000256" key="11">
    <source>
        <dbReference type="RuleBase" id="RU361168"/>
    </source>
</evidence>
<dbReference type="EC" id="3.2.1.22" evidence="4 11"/>
<keyword evidence="15" id="KW-1185">Reference proteome</keyword>
<dbReference type="AlphaFoldDB" id="A0A316UP75"/>
<dbReference type="PRINTS" id="PR00740">
    <property type="entry name" value="GLHYDRLASE27"/>
</dbReference>
<keyword evidence="7 11" id="KW-0378">Hydrolase</keyword>
<keyword evidence="6 12" id="KW-0732">Signal</keyword>
<dbReference type="InterPro" id="IPR002241">
    <property type="entry name" value="Glyco_hydro_27"/>
</dbReference>
<dbReference type="GeneID" id="37031760"/>
<dbReference type="PROSITE" id="PS00512">
    <property type="entry name" value="ALPHA_GALACTOSIDASE"/>
    <property type="match status" value="1"/>
</dbReference>
<protein>
    <recommendedName>
        <fullName evidence="4 11">Alpha-galactosidase</fullName>
        <ecNumber evidence="4 11">3.2.1.22</ecNumber>
    </recommendedName>
    <alternativeName>
        <fullName evidence="11">Melibiase</fullName>
    </alternativeName>
</protein>
<sequence>MLTPRQSLANMLPLSLLATILALASLAHGGSNGLGQTPQMGWSTWNAYGCEIDADIIIESAKQLADQMKPFGYEYLNIDDCWQAAERNAQGVLEANKTRFPDGLKAVVDQIHDLGLKAGIYSSAGTMTCGRKIGSLDHEETDAQSWADAGFDYLKYDNCFAQGRSGTPQFSYDRYNKMATALNNTGRPIFYSLCNWGEDGPWNFASTIANSWRISGDITNSFNREDDRCPCTSVVEGDCNTQGYHCSVEKIANFAAPLGQKAAPGGWNDLDSLEVGVSVGEGLTLDESVTHFTLWSMMKSPLIQGPVFADLSSQDRAVLTNEHVIAINQDPGSTPAIRLQSGKQQVWQSTLSNDSYAVALVNFGESKWDVELPLSEVFFDDRKLAKASWTAYDLWSDTDFQNPPRKPGQSKLQGMSVQGKLPRVELNPHQTRVWKLTPKKHDEL</sequence>
<evidence type="ECO:0000256" key="3">
    <source>
        <dbReference type="ARBA" id="ARBA00009743"/>
    </source>
</evidence>
<feature type="signal peptide" evidence="12">
    <location>
        <begin position="1"/>
        <end position="29"/>
    </location>
</feature>
<dbReference type="InterPro" id="IPR000111">
    <property type="entry name" value="Glyco_hydro_27/36_CS"/>
</dbReference>
<gene>
    <name evidence="14" type="ORF">BDZ90DRAFT_90758</name>
</gene>
<dbReference type="FunFam" id="3.20.20.70:FF:000202">
    <property type="entry name" value="Alpha-galactosidase"/>
    <property type="match status" value="1"/>
</dbReference>
<evidence type="ECO:0000256" key="10">
    <source>
        <dbReference type="ARBA" id="ARBA00023295"/>
    </source>
</evidence>
<dbReference type="Gene3D" id="3.20.20.70">
    <property type="entry name" value="Aldolase class I"/>
    <property type="match status" value="1"/>
</dbReference>
<dbReference type="STRING" id="1569628.A0A316UP75"/>
<evidence type="ECO:0000256" key="4">
    <source>
        <dbReference type="ARBA" id="ARBA00012755"/>
    </source>
</evidence>
<dbReference type="OrthoDB" id="5795902at2759"/>
<dbReference type="SUPFAM" id="SSF51445">
    <property type="entry name" value="(Trans)glycosidases"/>
    <property type="match status" value="1"/>
</dbReference>
<dbReference type="EMBL" id="KZ819678">
    <property type="protein sequence ID" value="PWN24965.1"/>
    <property type="molecule type" value="Genomic_DNA"/>
</dbReference>
<evidence type="ECO:0000256" key="9">
    <source>
        <dbReference type="ARBA" id="ARBA00023180"/>
    </source>
</evidence>
<reference evidence="14 15" key="1">
    <citation type="journal article" date="2018" name="Mol. Biol. Evol.">
        <title>Broad Genomic Sampling Reveals a Smut Pathogenic Ancestry of the Fungal Clade Ustilaginomycotina.</title>
        <authorList>
            <person name="Kijpornyongpan T."/>
            <person name="Mondo S.J."/>
            <person name="Barry K."/>
            <person name="Sandor L."/>
            <person name="Lee J."/>
            <person name="Lipzen A."/>
            <person name="Pangilinan J."/>
            <person name="LaButti K."/>
            <person name="Hainaut M."/>
            <person name="Henrissat B."/>
            <person name="Grigoriev I.V."/>
            <person name="Spatafora J.W."/>
            <person name="Aime M.C."/>
        </authorList>
    </citation>
    <scope>NUCLEOTIDE SEQUENCE [LARGE SCALE GENOMIC DNA]</scope>
    <source>
        <strain evidence="14 15">MCA 5214</strain>
    </source>
</reference>
<comment type="similarity">
    <text evidence="3 11">Belongs to the glycosyl hydrolase 27 family.</text>
</comment>
<dbReference type="InterPro" id="IPR013780">
    <property type="entry name" value="Glyco_hydro_b"/>
</dbReference>
<dbReference type="PANTHER" id="PTHR11452:SF75">
    <property type="entry name" value="ALPHA-GALACTOSIDASE MEL1"/>
    <property type="match status" value="1"/>
</dbReference>
<dbReference type="RefSeq" id="XP_025359577.1">
    <property type="nucleotide sequence ID" value="XM_025509937.1"/>
</dbReference>
<dbReference type="InterPro" id="IPR041233">
    <property type="entry name" value="Melibiase_C"/>
</dbReference>
<evidence type="ECO:0000313" key="15">
    <source>
        <dbReference type="Proteomes" id="UP000245884"/>
    </source>
</evidence>
<dbReference type="InterPro" id="IPR006215">
    <property type="entry name" value="Glyco_hydro_melibiase"/>
</dbReference>
<evidence type="ECO:0000256" key="8">
    <source>
        <dbReference type="ARBA" id="ARBA00023157"/>
    </source>
</evidence>
<dbReference type="SUPFAM" id="SSF51011">
    <property type="entry name" value="Glycosyl hydrolase domain"/>
    <property type="match status" value="1"/>
</dbReference>
<evidence type="ECO:0000256" key="7">
    <source>
        <dbReference type="ARBA" id="ARBA00022801"/>
    </source>
</evidence>
<dbReference type="Pfam" id="PF16499">
    <property type="entry name" value="Melibiase_2"/>
    <property type="match status" value="1"/>
</dbReference>
<evidence type="ECO:0000313" key="14">
    <source>
        <dbReference type="EMBL" id="PWN24965.1"/>
    </source>
</evidence>
<dbReference type="GO" id="GO:0004557">
    <property type="term" value="F:alpha-galactosidase activity"/>
    <property type="evidence" value="ECO:0007669"/>
    <property type="project" value="UniProtKB-EC"/>
</dbReference>
<evidence type="ECO:0000259" key="13">
    <source>
        <dbReference type="Pfam" id="PF17801"/>
    </source>
</evidence>
<dbReference type="GO" id="GO:0005995">
    <property type="term" value="P:melibiose catabolic process"/>
    <property type="evidence" value="ECO:0007669"/>
    <property type="project" value="UniProtKB-ARBA"/>
</dbReference>
<dbReference type="Proteomes" id="UP000245884">
    <property type="component" value="Unassembled WGS sequence"/>
</dbReference>
<evidence type="ECO:0000256" key="2">
    <source>
        <dbReference type="ARBA" id="ARBA00004613"/>
    </source>
</evidence>
<keyword evidence="8 11" id="KW-1015">Disulfide bond</keyword>
<comment type="catalytic activity">
    <reaction evidence="1 11">
        <text>Hydrolysis of terminal, non-reducing alpha-D-galactose residues in alpha-D-galactosides, including galactose oligosaccharides, galactomannans and galactolipids.</text>
        <dbReference type="EC" id="3.2.1.22"/>
    </reaction>
</comment>
<evidence type="ECO:0000256" key="5">
    <source>
        <dbReference type="ARBA" id="ARBA00022525"/>
    </source>
</evidence>
<evidence type="ECO:0000256" key="1">
    <source>
        <dbReference type="ARBA" id="ARBA00001255"/>
    </source>
</evidence>
<dbReference type="InterPro" id="IPR017853">
    <property type="entry name" value="GH"/>
</dbReference>
<comment type="subcellular location">
    <subcellularLocation>
        <location evidence="2">Secreted</location>
    </subcellularLocation>
</comment>
<dbReference type="PANTHER" id="PTHR11452">
    <property type="entry name" value="ALPHA-GALACTOSIDASE/ALPHA-N-ACETYLGALACTOSAMINIDASE"/>
    <property type="match status" value="1"/>
</dbReference>
<keyword evidence="10 11" id="KW-0326">Glycosidase</keyword>
<evidence type="ECO:0000256" key="12">
    <source>
        <dbReference type="SAM" id="SignalP"/>
    </source>
</evidence>
<dbReference type="Gene3D" id="2.60.40.1180">
    <property type="entry name" value="Golgi alpha-mannosidase II"/>
    <property type="match status" value="1"/>
</dbReference>
<dbReference type="CDD" id="cd14792">
    <property type="entry name" value="GH27"/>
    <property type="match status" value="1"/>
</dbReference>
<feature type="domain" description="Alpha galactosidase C-terminal" evidence="13">
    <location>
        <begin position="342"/>
        <end position="436"/>
    </location>
</feature>
<dbReference type="Pfam" id="PF17801">
    <property type="entry name" value="Melibiase_C"/>
    <property type="match status" value="1"/>
</dbReference>
<dbReference type="GO" id="GO:0005576">
    <property type="term" value="C:extracellular region"/>
    <property type="evidence" value="ECO:0007669"/>
    <property type="project" value="UniProtKB-SubCell"/>
</dbReference>
<organism evidence="14 15">
    <name type="scientific">Jaminaea rosea</name>
    <dbReference type="NCBI Taxonomy" id="1569628"/>
    <lineage>
        <taxon>Eukaryota</taxon>
        <taxon>Fungi</taxon>
        <taxon>Dikarya</taxon>
        <taxon>Basidiomycota</taxon>
        <taxon>Ustilaginomycotina</taxon>
        <taxon>Exobasidiomycetes</taxon>
        <taxon>Microstromatales</taxon>
        <taxon>Microstromatales incertae sedis</taxon>
        <taxon>Jaminaea</taxon>
    </lineage>
</organism>
<dbReference type="PRINTS" id="PR00748">
    <property type="entry name" value="MELIBIASE"/>
</dbReference>
<accession>A0A316UP75</accession>
<name>A0A316UP75_9BASI</name>
<keyword evidence="5" id="KW-0964">Secreted</keyword>
<keyword evidence="9" id="KW-0325">Glycoprotein</keyword>
<feature type="chain" id="PRO_5016443584" description="Alpha-galactosidase" evidence="12">
    <location>
        <begin position="30"/>
        <end position="444"/>
    </location>
</feature>